<keyword evidence="16" id="KW-1185">Reference proteome</keyword>
<comment type="similarity">
    <text evidence="8">Belongs to the Dus family. Dus1 subfamily.</text>
</comment>
<evidence type="ECO:0000256" key="8">
    <source>
        <dbReference type="ARBA" id="ARBA00038313"/>
    </source>
</evidence>
<dbReference type="EC" id="1.3.1.88" evidence="9"/>
<comment type="catalytic activity">
    <reaction evidence="10">
        <text>5,6-dihydrouridine(17) in tRNA + NAD(+) = uridine(17) in tRNA + NADH + H(+)</text>
        <dbReference type="Rhea" id="RHEA:53372"/>
        <dbReference type="Rhea" id="RHEA-COMP:13541"/>
        <dbReference type="Rhea" id="RHEA-COMP:13542"/>
        <dbReference type="ChEBI" id="CHEBI:15378"/>
        <dbReference type="ChEBI" id="CHEBI:57540"/>
        <dbReference type="ChEBI" id="CHEBI:57945"/>
        <dbReference type="ChEBI" id="CHEBI:65315"/>
        <dbReference type="ChEBI" id="CHEBI:74443"/>
        <dbReference type="EC" id="1.3.1.88"/>
    </reaction>
    <physiologicalReaction direction="right-to-left" evidence="10">
        <dbReference type="Rhea" id="RHEA:53374"/>
    </physiologicalReaction>
</comment>
<feature type="domain" description="DUS-like FMN-binding" evidence="14">
    <location>
        <begin position="147"/>
        <end position="241"/>
    </location>
</feature>
<dbReference type="Pfam" id="PF01207">
    <property type="entry name" value="Dus"/>
    <property type="match status" value="2"/>
</dbReference>
<evidence type="ECO:0000256" key="1">
    <source>
        <dbReference type="ARBA" id="ARBA00001917"/>
    </source>
</evidence>
<evidence type="ECO:0000259" key="14">
    <source>
        <dbReference type="Pfam" id="PF01207"/>
    </source>
</evidence>
<dbReference type="SUPFAM" id="SSF51395">
    <property type="entry name" value="FMN-linked oxidoreductases"/>
    <property type="match status" value="1"/>
</dbReference>
<gene>
    <name evidence="15" type="ORF">NP493_788g00028</name>
</gene>
<sequence length="488" mass="55114">MMDKSTNSGYEFWKTKLGGAQKIVAPMVDQSELPWRLLSRRYGAQLCYSPMFHASVFIRDANYRKDALESCPEDRPLIFCANDPETLLKAAKYAESHCDAIDLNLGCPQAIARRGHYGSFLQDDWDVLEKMVADGPRSNRQQKGPVTGLASWTHIKAVKENMRIPVFANGNIRYLDDVKTCMEQTGADGVMSAEGNLHNPALFSGQQPPVWQMAEEYLALVEQYPCPVSYVRGHLFKLFHHSLQVHKELRLKLARVKILDRFSGVVDALKAACQEDVEKYKEDPSAGVLTDMGLPYWICQPYVRPDPNEPKETKRTHETFKRALDFVTNGAEDNVLSKNKRKKLLRNPNKTFLSKPDKFEKCSCGNPKGLKCSFDLCRACCRKHVVAEMTACTAHKWYVKTKPVDEEHIKREASDICRNQVDSITDLCDVNTSNERTTSCDHSCDTPPSAAMDMCVTYNCADSRTLEHLSVQSSEEVTTPEDHNNVST</sequence>
<protein>
    <recommendedName>
        <fullName evidence="9">tRNA-dihydrouridine(16/17) synthase [NAD(P)(+)]</fullName>
        <ecNumber evidence="9">1.3.1.88</ecNumber>
    </recommendedName>
</protein>
<dbReference type="AlphaFoldDB" id="A0AAD9KQ54"/>
<evidence type="ECO:0000313" key="15">
    <source>
        <dbReference type="EMBL" id="KAK2174598.1"/>
    </source>
</evidence>
<evidence type="ECO:0000256" key="4">
    <source>
        <dbReference type="ARBA" id="ARBA00022694"/>
    </source>
</evidence>
<keyword evidence="6" id="KW-0560">Oxidoreductase</keyword>
<evidence type="ECO:0000256" key="10">
    <source>
        <dbReference type="ARBA" id="ARBA00047287"/>
    </source>
</evidence>
<dbReference type="EMBL" id="JAODUO010000789">
    <property type="protein sequence ID" value="KAK2174598.1"/>
    <property type="molecule type" value="Genomic_DNA"/>
</dbReference>
<organism evidence="15 16">
    <name type="scientific">Ridgeia piscesae</name>
    <name type="common">Tubeworm</name>
    <dbReference type="NCBI Taxonomy" id="27915"/>
    <lineage>
        <taxon>Eukaryota</taxon>
        <taxon>Metazoa</taxon>
        <taxon>Spiralia</taxon>
        <taxon>Lophotrochozoa</taxon>
        <taxon>Annelida</taxon>
        <taxon>Polychaeta</taxon>
        <taxon>Sedentaria</taxon>
        <taxon>Canalipalpata</taxon>
        <taxon>Sabellida</taxon>
        <taxon>Siboglinidae</taxon>
        <taxon>Ridgeia</taxon>
    </lineage>
</organism>
<dbReference type="PROSITE" id="PS01136">
    <property type="entry name" value="UPF0034"/>
    <property type="match status" value="1"/>
</dbReference>
<evidence type="ECO:0000256" key="7">
    <source>
        <dbReference type="ARBA" id="ARBA00023027"/>
    </source>
</evidence>
<reference evidence="15" key="1">
    <citation type="journal article" date="2023" name="Mol. Biol. Evol.">
        <title>Third-Generation Sequencing Reveals the Adaptive Role of the Epigenome in Three Deep-Sea Polychaetes.</title>
        <authorList>
            <person name="Perez M."/>
            <person name="Aroh O."/>
            <person name="Sun Y."/>
            <person name="Lan Y."/>
            <person name="Juniper S.K."/>
            <person name="Young C.R."/>
            <person name="Angers B."/>
            <person name="Qian P.Y."/>
        </authorList>
    </citation>
    <scope>NUCLEOTIDE SEQUENCE</scope>
    <source>
        <strain evidence="15">R07B-5</strain>
    </source>
</reference>
<dbReference type="GO" id="GO:0050660">
    <property type="term" value="F:flavin adenine dinucleotide binding"/>
    <property type="evidence" value="ECO:0007669"/>
    <property type="project" value="InterPro"/>
</dbReference>
<keyword evidence="5" id="KW-0521">NADP</keyword>
<evidence type="ECO:0000256" key="11">
    <source>
        <dbReference type="ARBA" id="ARBA00047652"/>
    </source>
</evidence>
<dbReference type="Proteomes" id="UP001209878">
    <property type="component" value="Unassembled WGS sequence"/>
</dbReference>
<keyword evidence="2" id="KW-0285">Flavoprotein</keyword>
<evidence type="ECO:0000256" key="2">
    <source>
        <dbReference type="ARBA" id="ARBA00022630"/>
    </source>
</evidence>
<evidence type="ECO:0000256" key="5">
    <source>
        <dbReference type="ARBA" id="ARBA00022857"/>
    </source>
</evidence>
<dbReference type="InterPro" id="IPR018517">
    <property type="entry name" value="tRNA_hU_synthase_CS"/>
</dbReference>
<comment type="cofactor">
    <cofactor evidence="1">
        <name>FMN</name>
        <dbReference type="ChEBI" id="CHEBI:58210"/>
    </cofactor>
</comment>
<keyword evidence="3" id="KW-0288">FMN</keyword>
<evidence type="ECO:0000256" key="12">
    <source>
        <dbReference type="ARBA" id="ARBA00048934"/>
    </source>
</evidence>
<dbReference type="Gene3D" id="3.20.20.70">
    <property type="entry name" value="Aldolase class I"/>
    <property type="match status" value="2"/>
</dbReference>
<evidence type="ECO:0000256" key="9">
    <source>
        <dbReference type="ARBA" id="ARBA00038890"/>
    </source>
</evidence>
<dbReference type="InterPro" id="IPR035587">
    <property type="entry name" value="DUS-like_FMN-bd"/>
</dbReference>
<evidence type="ECO:0000256" key="6">
    <source>
        <dbReference type="ARBA" id="ARBA00023002"/>
    </source>
</evidence>
<dbReference type="PANTHER" id="PTHR11082">
    <property type="entry name" value="TRNA-DIHYDROURIDINE SYNTHASE"/>
    <property type="match status" value="1"/>
</dbReference>
<comment type="catalytic activity">
    <reaction evidence="12">
        <text>5,6-dihydrouridine(16) in tRNA + NAD(+) = uridine(16) in tRNA + NADH + H(+)</text>
        <dbReference type="Rhea" id="RHEA:53380"/>
        <dbReference type="Rhea" id="RHEA-COMP:13543"/>
        <dbReference type="Rhea" id="RHEA-COMP:13544"/>
        <dbReference type="ChEBI" id="CHEBI:15378"/>
        <dbReference type="ChEBI" id="CHEBI:57540"/>
        <dbReference type="ChEBI" id="CHEBI:57945"/>
        <dbReference type="ChEBI" id="CHEBI:65315"/>
        <dbReference type="ChEBI" id="CHEBI:74443"/>
        <dbReference type="EC" id="1.3.1.88"/>
    </reaction>
    <physiologicalReaction direction="right-to-left" evidence="12">
        <dbReference type="Rhea" id="RHEA:53382"/>
    </physiologicalReaction>
</comment>
<keyword evidence="7" id="KW-0520">NAD</keyword>
<evidence type="ECO:0000256" key="13">
    <source>
        <dbReference type="ARBA" id="ARBA00049467"/>
    </source>
</evidence>
<accession>A0AAD9KQ54</accession>
<dbReference type="CDD" id="cd02801">
    <property type="entry name" value="DUS_like_FMN"/>
    <property type="match status" value="1"/>
</dbReference>
<comment type="catalytic activity">
    <reaction evidence="13">
        <text>5,6-dihydrouridine(17) in tRNA + NADP(+) = uridine(17) in tRNA + NADPH + H(+)</text>
        <dbReference type="Rhea" id="RHEA:53368"/>
        <dbReference type="Rhea" id="RHEA-COMP:13541"/>
        <dbReference type="Rhea" id="RHEA-COMP:13542"/>
        <dbReference type="ChEBI" id="CHEBI:15378"/>
        <dbReference type="ChEBI" id="CHEBI:57783"/>
        <dbReference type="ChEBI" id="CHEBI:58349"/>
        <dbReference type="ChEBI" id="CHEBI:65315"/>
        <dbReference type="ChEBI" id="CHEBI:74443"/>
        <dbReference type="EC" id="1.3.1.88"/>
    </reaction>
    <physiologicalReaction direction="right-to-left" evidence="13">
        <dbReference type="Rhea" id="RHEA:53370"/>
    </physiologicalReaction>
</comment>
<comment type="caution">
    <text evidence="15">The sequence shown here is derived from an EMBL/GenBank/DDBJ whole genome shotgun (WGS) entry which is preliminary data.</text>
</comment>
<evidence type="ECO:0000313" key="16">
    <source>
        <dbReference type="Proteomes" id="UP001209878"/>
    </source>
</evidence>
<feature type="domain" description="DUS-like FMN-binding" evidence="14">
    <location>
        <begin position="24"/>
        <end position="133"/>
    </location>
</feature>
<evidence type="ECO:0000256" key="3">
    <source>
        <dbReference type="ARBA" id="ARBA00022643"/>
    </source>
</evidence>
<proteinExistence type="inferred from homology"/>
<comment type="catalytic activity">
    <reaction evidence="11">
        <text>5,6-dihydrouridine(16) in tRNA + NADP(+) = uridine(16) in tRNA + NADPH + H(+)</text>
        <dbReference type="Rhea" id="RHEA:53376"/>
        <dbReference type="Rhea" id="RHEA-COMP:13543"/>
        <dbReference type="Rhea" id="RHEA-COMP:13544"/>
        <dbReference type="ChEBI" id="CHEBI:15378"/>
        <dbReference type="ChEBI" id="CHEBI:57783"/>
        <dbReference type="ChEBI" id="CHEBI:58349"/>
        <dbReference type="ChEBI" id="CHEBI:65315"/>
        <dbReference type="ChEBI" id="CHEBI:74443"/>
        <dbReference type="EC" id="1.3.1.88"/>
    </reaction>
    <physiologicalReaction direction="right-to-left" evidence="11">
        <dbReference type="Rhea" id="RHEA:53378"/>
    </physiologicalReaction>
</comment>
<dbReference type="InterPro" id="IPR013785">
    <property type="entry name" value="Aldolase_TIM"/>
</dbReference>
<keyword evidence="4" id="KW-0819">tRNA processing</keyword>
<dbReference type="GO" id="GO:0017150">
    <property type="term" value="F:tRNA dihydrouridine synthase activity"/>
    <property type="evidence" value="ECO:0007669"/>
    <property type="project" value="InterPro"/>
</dbReference>
<name>A0AAD9KQ54_RIDPI</name>
<dbReference type="PANTHER" id="PTHR11082:SF5">
    <property type="entry name" value="TRNA-DIHYDROURIDINE(16_17) SYNTHASE [NAD(P)(+)]-LIKE"/>
    <property type="match status" value="1"/>
</dbReference>